<accession>A0ABN8RLH0</accession>
<organism evidence="1 2">
    <name type="scientific">Porites evermanni</name>
    <dbReference type="NCBI Taxonomy" id="104178"/>
    <lineage>
        <taxon>Eukaryota</taxon>
        <taxon>Metazoa</taxon>
        <taxon>Cnidaria</taxon>
        <taxon>Anthozoa</taxon>
        <taxon>Hexacorallia</taxon>
        <taxon>Scleractinia</taxon>
        <taxon>Fungiina</taxon>
        <taxon>Poritidae</taxon>
        <taxon>Porites</taxon>
    </lineage>
</organism>
<evidence type="ECO:0000313" key="2">
    <source>
        <dbReference type="Proteomes" id="UP001159427"/>
    </source>
</evidence>
<proteinExistence type="predicted"/>
<keyword evidence="2" id="KW-1185">Reference proteome</keyword>
<dbReference type="Proteomes" id="UP001159427">
    <property type="component" value="Unassembled WGS sequence"/>
</dbReference>
<comment type="caution">
    <text evidence="1">The sequence shown here is derived from an EMBL/GenBank/DDBJ whole genome shotgun (WGS) entry which is preliminary data.</text>
</comment>
<reference evidence="1 2" key="1">
    <citation type="submission" date="2022-05" db="EMBL/GenBank/DDBJ databases">
        <authorList>
            <consortium name="Genoscope - CEA"/>
            <person name="William W."/>
        </authorList>
    </citation>
    <scope>NUCLEOTIDE SEQUENCE [LARGE SCALE GENOMIC DNA]</scope>
</reference>
<protein>
    <submittedName>
        <fullName evidence="1">Uncharacterized protein</fullName>
    </submittedName>
</protein>
<dbReference type="EMBL" id="CALNXI010001940">
    <property type="protein sequence ID" value="CAH3180077.1"/>
    <property type="molecule type" value="Genomic_DNA"/>
</dbReference>
<sequence>MIPMVKQAVEAAGRILARLPKRKEPLSAKVVSRLEKGSVADIQLAVWFSLGYFGFLHWDDLHYLKVDSLHFEESHVTIFLEK</sequence>
<gene>
    <name evidence="1" type="ORF">PEVE_00012736</name>
</gene>
<name>A0ABN8RLH0_9CNID</name>
<evidence type="ECO:0000313" key="1">
    <source>
        <dbReference type="EMBL" id="CAH3180077.1"/>
    </source>
</evidence>